<dbReference type="Gene3D" id="1.10.287.130">
    <property type="match status" value="1"/>
</dbReference>
<dbReference type="InterPro" id="IPR003594">
    <property type="entry name" value="HATPase_dom"/>
</dbReference>
<evidence type="ECO:0000256" key="2">
    <source>
        <dbReference type="ARBA" id="ARBA00004141"/>
    </source>
</evidence>
<evidence type="ECO:0000313" key="16">
    <source>
        <dbReference type="Proteomes" id="UP000198948"/>
    </source>
</evidence>
<feature type="transmembrane region" description="Helical" evidence="13">
    <location>
        <begin position="422"/>
        <end position="441"/>
    </location>
</feature>
<feature type="transmembrane region" description="Helical" evidence="13">
    <location>
        <begin position="448"/>
        <end position="467"/>
    </location>
</feature>
<evidence type="ECO:0000256" key="6">
    <source>
        <dbReference type="ARBA" id="ARBA00022692"/>
    </source>
</evidence>
<evidence type="ECO:0000256" key="1">
    <source>
        <dbReference type="ARBA" id="ARBA00000085"/>
    </source>
</evidence>
<sequence>MGEELNRPDPDQLLLQVEQMEETGAGKLKVFFGYAAGVGKTYGMLKAAKKQVALGKQVILGYIEPHVRPDTLALMEGFERIPTKKLHYKNMQLEEFDLDAALALAPDLILVDELAHTNVIGSRNKKRYQDIEELLRAGIDVYTTVNVQHLESLNDIIEEISQIRVQETVPDSFLSHAEMKLIDIEPEELLSRLKEGKIYRPERARKAMNHFFTKENLKLLREIAIRKAADHISMDNRIEDVYKEKRVHVRLLTCIHHLDQQGAEKCIRWTARLANAFHGEWVVLIVEKSDEETSEEEQQKRKANQVLAERLGAEVVTLIGDQPVEVITQYAKLTSVTDIIVGKYRHRFGHFKWLKQDIEDELMKRLNHVELHIIPLAEQEPRLKKEKASFKQLIPKKILLVDLFKTVGLLIAATLLSEVVTYLGIGDQNVIIVYLLFVVMISRVTTGYFYGVLASGISVILFNWFFVEPLNSLTVYKPGYPITLLIMLIGALFTSNIMIRLKNQARDSIEKEHQMSVLYDLNKSLLSTRNLTKIVQLTNEYLVQAIERSVIFYTEKPHAQQQLNILTYQNKQDYQALASGDEQGVANWVFNNHKIAGFGTDTLMGAKGHYFPVISQGKVLAVIGILIDKKQPLTYEQQNFLKMLTSQLSLALERQRLAAEQQQIMVENEKEKMRGNLLRAISHDLRTPLTGILGASSVLLEEEQQLPAELKKSLLTDMKEDAEWLIRMVENLLSVTRIDEGTMKVKKTPEAVEEVVGAAVGKIRKRFKGQSLTVKVPEELLMIPMDGTLIEQVLINLIENAIKHARSKEPVMITVKKKPDFAIFEVSDDGIGIAKERVPVLFQQLGEAREDIPVDSSRGMGIGLSICKTIVTAHGGTIEAVNKAQGGAVFRFSLPIKEGATS</sequence>
<dbReference type="Pfam" id="PF13493">
    <property type="entry name" value="DUF4118"/>
    <property type="match status" value="1"/>
</dbReference>
<evidence type="ECO:0000256" key="10">
    <source>
        <dbReference type="ARBA" id="ARBA00022989"/>
    </source>
</evidence>
<keyword evidence="12 13" id="KW-0472">Membrane</keyword>
<keyword evidence="5" id="KW-0808">Transferase</keyword>
<dbReference type="Gene3D" id="3.40.50.300">
    <property type="entry name" value="P-loop containing nucleotide triphosphate hydrolases"/>
    <property type="match status" value="1"/>
</dbReference>
<evidence type="ECO:0000256" key="12">
    <source>
        <dbReference type="ARBA" id="ARBA00023136"/>
    </source>
</evidence>
<gene>
    <name evidence="15" type="ORF">SAMN04488559_11325</name>
</gene>
<keyword evidence="7" id="KW-0547">Nucleotide-binding</keyword>
<reference evidence="15 16" key="1">
    <citation type="submission" date="2016-10" db="EMBL/GenBank/DDBJ databases">
        <authorList>
            <person name="de Groot N.N."/>
        </authorList>
    </citation>
    <scope>NUCLEOTIDE SEQUENCE [LARGE SCALE GENOMIC DNA]</scope>
    <source>
        <strain evidence="15 16">DSM 13760</strain>
    </source>
</reference>
<evidence type="ECO:0000256" key="5">
    <source>
        <dbReference type="ARBA" id="ARBA00022679"/>
    </source>
</evidence>
<feature type="domain" description="Histidine kinase" evidence="14">
    <location>
        <begin position="680"/>
        <end position="898"/>
    </location>
</feature>
<keyword evidence="10 13" id="KW-1133">Transmembrane helix</keyword>
<dbReference type="AlphaFoldDB" id="A0A1H9TFU4"/>
<dbReference type="SUPFAM" id="SSF55874">
    <property type="entry name" value="ATPase domain of HSP90 chaperone/DNA topoisomerase II/histidine kinase"/>
    <property type="match status" value="1"/>
</dbReference>
<keyword evidence="8 15" id="KW-0418">Kinase</keyword>
<dbReference type="SMART" id="SM00387">
    <property type="entry name" value="HATPase_c"/>
    <property type="match status" value="1"/>
</dbReference>
<dbReference type="OrthoDB" id="9806130at2"/>
<keyword evidence="16" id="KW-1185">Reference proteome</keyword>
<dbReference type="EC" id="2.7.13.3" evidence="3"/>
<keyword evidence="6 13" id="KW-0812">Transmembrane</keyword>
<dbReference type="SUPFAM" id="SSF55781">
    <property type="entry name" value="GAF domain-like"/>
    <property type="match status" value="1"/>
</dbReference>
<dbReference type="STRING" id="142588.SAMN04488559_11325"/>
<dbReference type="PRINTS" id="PR00344">
    <property type="entry name" value="BCTRLSENSOR"/>
</dbReference>
<evidence type="ECO:0000256" key="8">
    <source>
        <dbReference type="ARBA" id="ARBA00022777"/>
    </source>
</evidence>
<accession>A0A1H9TFU4</accession>
<evidence type="ECO:0000313" key="15">
    <source>
        <dbReference type="EMBL" id="SER95988.1"/>
    </source>
</evidence>
<dbReference type="SUPFAM" id="SSF47384">
    <property type="entry name" value="Homodimeric domain of signal transducing histidine kinase"/>
    <property type="match status" value="1"/>
</dbReference>
<dbReference type="InterPro" id="IPR003852">
    <property type="entry name" value="Sig_transdc_His_kinase_KdpD_N"/>
</dbReference>
<dbReference type="RefSeq" id="WP_092652914.1">
    <property type="nucleotide sequence ID" value="NZ_FOHA01000013.1"/>
</dbReference>
<dbReference type="GO" id="GO:0005524">
    <property type="term" value="F:ATP binding"/>
    <property type="evidence" value="ECO:0007669"/>
    <property type="project" value="UniProtKB-KW"/>
</dbReference>
<dbReference type="FunFam" id="3.40.50.300:FF:000483">
    <property type="entry name" value="Sensor histidine kinase KdpD"/>
    <property type="match status" value="1"/>
</dbReference>
<comment type="subcellular location">
    <subcellularLocation>
        <location evidence="2">Membrane</location>
        <topology evidence="2">Multi-pass membrane protein</topology>
    </subcellularLocation>
</comment>
<dbReference type="InterPro" id="IPR029016">
    <property type="entry name" value="GAF-like_dom_sf"/>
</dbReference>
<dbReference type="PANTHER" id="PTHR45569">
    <property type="entry name" value="SENSOR PROTEIN KDPD"/>
    <property type="match status" value="1"/>
</dbReference>
<dbReference type="InterPro" id="IPR027417">
    <property type="entry name" value="P-loop_NTPase"/>
</dbReference>
<comment type="catalytic activity">
    <reaction evidence="1">
        <text>ATP + protein L-histidine = ADP + protein N-phospho-L-histidine.</text>
        <dbReference type="EC" id="2.7.13.3"/>
    </reaction>
</comment>
<feature type="transmembrane region" description="Helical" evidence="13">
    <location>
        <begin position="479"/>
        <end position="499"/>
    </location>
</feature>
<dbReference type="InterPro" id="IPR036097">
    <property type="entry name" value="HisK_dim/P_sf"/>
</dbReference>
<protein>
    <recommendedName>
        <fullName evidence="3">histidine kinase</fullName>
        <ecNumber evidence="3">2.7.13.3</ecNumber>
    </recommendedName>
</protein>
<dbReference type="Proteomes" id="UP000198948">
    <property type="component" value="Unassembled WGS sequence"/>
</dbReference>
<dbReference type="InterPro" id="IPR014729">
    <property type="entry name" value="Rossmann-like_a/b/a_fold"/>
</dbReference>
<organism evidence="15 16">
    <name type="scientific">Isobaculum melis</name>
    <dbReference type="NCBI Taxonomy" id="142588"/>
    <lineage>
        <taxon>Bacteria</taxon>
        <taxon>Bacillati</taxon>
        <taxon>Bacillota</taxon>
        <taxon>Bacilli</taxon>
        <taxon>Lactobacillales</taxon>
        <taxon>Carnobacteriaceae</taxon>
        <taxon>Isobaculum</taxon>
    </lineage>
</organism>
<dbReference type="CDD" id="cd00075">
    <property type="entry name" value="HATPase"/>
    <property type="match status" value="1"/>
</dbReference>
<evidence type="ECO:0000256" key="11">
    <source>
        <dbReference type="ARBA" id="ARBA00023012"/>
    </source>
</evidence>
<dbReference type="GO" id="GO:0005737">
    <property type="term" value="C:cytoplasm"/>
    <property type="evidence" value="ECO:0007669"/>
    <property type="project" value="UniProtKB-ARBA"/>
</dbReference>
<dbReference type="PROSITE" id="PS50109">
    <property type="entry name" value="HIS_KIN"/>
    <property type="match status" value="1"/>
</dbReference>
<evidence type="ECO:0000256" key="4">
    <source>
        <dbReference type="ARBA" id="ARBA00022553"/>
    </source>
</evidence>
<dbReference type="Gene3D" id="3.30.450.40">
    <property type="match status" value="1"/>
</dbReference>
<dbReference type="Gene3D" id="3.40.50.620">
    <property type="entry name" value="HUPs"/>
    <property type="match status" value="1"/>
</dbReference>
<dbReference type="PANTHER" id="PTHR45569:SF1">
    <property type="entry name" value="SENSOR PROTEIN KDPD"/>
    <property type="match status" value="1"/>
</dbReference>
<dbReference type="Gene3D" id="3.30.565.10">
    <property type="entry name" value="Histidine kinase-like ATPase, C-terminal domain"/>
    <property type="match status" value="1"/>
</dbReference>
<keyword evidence="4" id="KW-0597">Phosphoprotein</keyword>
<proteinExistence type="predicted"/>
<evidence type="ECO:0000256" key="13">
    <source>
        <dbReference type="SAM" id="Phobius"/>
    </source>
</evidence>
<dbReference type="InterPro" id="IPR005467">
    <property type="entry name" value="His_kinase_dom"/>
</dbReference>
<keyword evidence="11" id="KW-0902">Two-component regulatory system</keyword>
<dbReference type="Pfam" id="PF02518">
    <property type="entry name" value="HATPase_c"/>
    <property type="match status" value="1"/>
</dbReference>
<keyword evidence="9" id="KW-0067">ATP-binding</keyword>
<evidence type="ECO:0000259" key="14">
    <source>
        <dbReference type="PROSITE" id="PS50109"/>
    </source>
</evidence>
<dbReference type="Gene3D" id="1.20.120.620">
    <property type="entry name" value="Backbone structure of the membrane domain of e. Coli histidine kinase receptor kdpd"/>
    <property type="match status" value="1"/>
</dbReference>
<dbReference type="CDD" id="cd01987">
    <property type="entry name" value="USP_KdpD-like"/>
    <property type="match status" value="1"/>
</dbReference>
<dbReference type="GO" id="GO:0005886">
    <property type="term" value="C:plasma membrane"/>
    <property type="evidence" value="ECO:0007669"/>
    <property type="project" value="TreeGrafter"/>
</dbReference>
<dbReference type="InterPro" id="IPR036890">
    <property type="entry name" value="HATPase_C_sf"/>
</dbReference>
<dbReference type="GO" id="GO:0000155">
    <property type="term" value="F:phosphorelay sensor kinase activity"/>
    <property type="evidence" value="ECO:0007669"/>
    <property type="project" value="InterPro"/>
</dbReference>
<dbReference type="EMBL" id="FOHA01000013">
    <property type="protein sequence ID" value="SER95988.1"/>
    <property type="molecule type" value="Genomic_DNA"/>
</dbReference>
<evidence type="ECO:0000256" key="7">
    <source>
        <dbReference type="ARBA" id="ARBA00022741"/>
    </source>
</evidence>
<evidence type="ECO:0000256" key="3">
    <source>
        <dbReference type="ARBA" id="ARBA00012438"/>
    </source>
</evidence>
<dbReference type="InterPro" id="IPR003661">
    <property type="entry name" value="HisK_dim/P_dom"/>
</dbReference>
<name>A0A1H9TFU4_9LACT</name>
<dbReference type="InterPro" id="IPR038318">
    <property type="entry name" value="KdpD_sf"/>
</dbReference>
<dbReference type="CDD" id="cd00082">
    <property type="entry name" value="HisKA"/>
    <property type="match status" value="1"/>
</dbReference>
<dbReference type="InterPro" id="IPR004358">
    <property type="entry name" value="Sig_transdc_His_kin-like_C"/>
</dbReference>
<dbReference type="InterPro" id="IPR025201">
    <property type="entry name" value="KdpD_TM"/>
</dbReference>
<dbReference type="InterPro" id="IPR052023">
    <property type="entry name" value="Histidine_kinase_KdpD"/>
</dbReference>
<dbReference type="SMART" id="SM00388">
    <property type="entry name" value="HisKA"/>
    <property type="match status" value="1"/>
</dbReference>
<dbReference type="Pfam" id="PF02702">
    <property type="entry name" value="KdpD"/>
    <property type="match status" value="1"/>
</dbReference>
<evidence type="ECO:0000256" key="9">
    <source>
        <dbReference type="ARBA" id="ARBA00022840"/>
    </source>
</evidence>
<dbReference type="Pfam" id="PF00512">
    <property type="entry name" value="HisKA"/>
    <property type="match status" value="1"/>
</dbReference>